<sequence length="245" mass="26670">MSLTPTQPTGRTTAENLPIHGGGIYGVAFGSFGALLLVVFIVGLLRQSIRKRRKTQGASMHPTATEISQLPTSTTENLPRLLPLPSQLFEHQILSGGLFHAISGDYRYAMLLGILKLAHNDDVRYLFDRALEHLMLEYPTSLNAFLNQRRLSSSITDGTMHSEVTEIGALLVLAGAYYLFDECPRRGISSPGGRVPVPFDGGQRRTCLIAQAAFVSGMLFVRGFVRQAPPATCSQQVVESAAKRA</sequence>
<evidence type="ECO:0000313" key="3">
    <source>
        <dbReference type="EMBL" id="KAJ7023510.1"/>
    </source>
</evidence>
<name>A0AAD6WSM8_9AGAR</name>
<dbReference type="AlphaFoldDB" id="A0AAD6WSM8"/>
<keyword evidence="2" id="KW-0812">Transmembrane</keyword>
<keyword evidence="4" id="KW-1185">Reference proteome</keyword>
<feature type="transmembrane region" description="Helical" evidence="2">
    <location>
        <begin position="24"/>
        <end position="45"/>
    </location>
</feature>
<evidence type="ECO:0000313" key="4">
    <source>
        <dbReference type="Proteomes" id="UP001218188"/>
    </source>
</evidence>
<evidence type="ECO:0000256" key="2">
    <source>
        <dbReference type="SAM" id="Phobius"/>
    </source>
</evidence>
<dbReference type="EMBL" id="JARJCM010000187">
    <property type="protein sequence ID" value="KAJ7023510.1"/>
    <property type="molecule type" value="Genomic_DNA"/>
</dbReference>
<feature type="compositionally biased region" description="Polar residues" evidence="1">
    <location>
        <begin position="65"/>
        <end position="74"/>
    </location>
</feature>
<protein>
    <submittedName>
        <fullName evidence="3">Uncharacterized protein</fullName>
    </submittedName>
</protein>
<gene>
    <name evidence="3" type="ORF">C8F04DRAFT_1240136</name>
</gene>
<dbReference type="Proteomes" id="UP001218188">
    <property type="component" value="Unassembled WGS sequence"/>
</dbReference>
<keyword evidence="2" id="KW-1133">Transmembrane helix</keyword>
<comment type="caution">
    <text evidence="3">The sequence shown here is derived from an EMBL/GenBank/DDBJ whole genome shotgun (WGS) entry which is preliminary data.</text>
</comment>
<organism evidence="3 4">
    <name type="scientific">Mycena alexandri</name>
    <dbReference type="NCBI Taxonomy" id="1745969"/>
    <lineage>
        <taxon>Eukaryota</taxon>
        <taxon>Fungi</taxon>
        <taxon>Dikarya</taxon>
        <taxon>Basidiomycota</taxon>
        <taxon>Agaricomycotina</taxon>
        <taxon>Agaricomycetes</taxon>
        <taxon>Agaricomycetidae</taxon>
        <taxon>Agaricales</taxon>
        <taxon>Marasmiineae</taxon>
        <taxon>Mycenaceae</taxon>
        <taxon>Mycena</taxon>
    </lineage>
</organism>
<feature type="region of interest" description="Disordered" evidence="1">
    <location>
        <begin position="54"/>
        <end position="74"/>
    </location>
</feature>
<reference evidence="3" key="1">
    <citation type="submission" date="2023-03" db="EMBL/GenBank/DDBJ databases">
        <title>Massive genome expansion in bonnet fungi (Mycena s.s.) driven by repeated elements and novel gene families across ecological guilds.</title>
        <authorList>
            <consortium name="Lawrence Berkeley National Laboratory"/>
            <person name="Harder C.B."/>
            <person name="Miyauchi S."/>
            <person name="Viragh M."/>
            <person name="Kuo A."/>
            <person name="Thoen E."/>
            <person name="Andreopoulos B."/>
            <person name="Lu D."/>
            <person name="Skrede I."/>
            <person name="Drula E."/>
            <person name="Henrissat B."/>
            <person name="Morin E."/>
            <person name="Kohler A."/>
            <person name="Barry K."/>
            <person name="LaButti K."/>
            <person name="Morin E."/>
            <person name="Salamov A."/>
            <person name="Lipzen A."/>
            <person name="Mereny Z."/>
            <person name="Hegedus B."/>
            <person name="Baldrian P."/>
            <person name="Stursova M."/>
            <person name="Weitz H."/>
            <person name="Taylor A."/>
            <person name="Grigoriev I.V."/>
            <person name="Nagy L.G."/>
            <person name="Martin F."/>
            <person name="Kauserud H."/>
        </authorList>
    </citation>
    <scope>NUCLEOTIDE SEQUENCE</scope>
    <source>
        <strain evidence="3">CBHHK200</strain>
    </source>
</reference>
<evidence type="ECO:0000256" key="1">
    <source>
        <dbReference type="SAM" id="MobiDB-lite"/>
    </source>
</evidence>
<proteinExistence type="predicted"/>
<accession>A0AAD6WSM8</accession>
<keyword evidence="2" id="KW-0472">Membrane</keyword>